<evidence type="ECO:0000313" key="3">
    <source>
        <dbReference type="Proteomes" id="UP000431826"/>
    </source>
</evidence>
<dbReference type="OrthoDB" id="4562195at2"/>
<dbReference type="GeneID" id="96281843"/>
<dbReference type="AlphaFoldDB" id="A0A640UKW0"/>
<evidence type="ECO:0000259" key="1">
    <source>
        <dbReference type="Pfam" id="PF04149"/>
    </source>
</evidence>
<evidence type="ECO:0000313" key="2">
    <source>
        <dbReference type="EMBL" id="GFE35992.1"/>
    </source>
</evidence>
<organism evidence="2 3">
    <name type="scientific">Streptomyces tubercidicus</name>
    <dbReference type="NCBI Taxonomy" id="47759"/>
    <lineage>
        <taxon>Bacteria</taxon>
        <taxon>Bacillati</taxon>
        <taxon>Actinomycetota</taxon>
        <taxon>Actinomycetes</taxon>
        <taxon>Kitasatosporales</taxon>
        <taxon>Streptomycetaceae</taxon>
        <taxon>Streptomyces</taxon>
    </lineage>
</organism>
<proteinExistence type="predicted"/>
<dbReference type="InterPro" id="IPR007278">
    <property type="entry name" value="DUF397"/>
</dbReference>
<dbReference type="Proteomes" id="UP000431826">
    <property type="component" value="Unassembled WGS sequence"/>
</dbReference>
<dbReference type="EMBL" id="BLIR01000001">
    <property type="protein sequence ID" value="GFE35992.1"/>
    <property type="molecule type" value="Genomic_DNA"/>
</dbReference>
<gene>
    <name evidence="2" type="ORF">Stube_06650</name>
</gene>
<dbReference type="Pfam" id="PF04149">
    <property type="entry name" value="DUF397"/>
    <property type="match status" value="1"/>
</dbReference>
<feature type="domain" description="DUF397" evidence="1">
    <location>
        <begin position="7"/>
        <end position="57"/>
    </location>
</feature>
<sequence>MSEQPNYRKSSYSGSDNDACVEVADNMPRIMVRDSKFVEGGSPEITASPAAWTAFLDSRVKLADTI</sequence>
<keyword evidence="3" id="KW-1185">Reference proteome</keyword>
<reference evidence="2 3" key="1">
    <citation type="submission" date="2019-12" db="EMBL/GenBank/DDBJ databases">
        <title>Whole genome shotgun sequence of Streptomyces tubercidicus NBRC 13090.</title>
        <authorList>
            <person name="Ichikawa N."/>
            <person name="Kimura A."/>
            <person name="Kitahashi Y."/>
            <person name="Komaki H."/>
            <person name="Tamura T."/>
        </authorList>
    </citation>
    <scope>NUCLEOTIDE SEQUENCE [LARGE SCALE GENOMIC DNA]</scope>
    <source>
        <strain evidence="2 3">NBRC 13090</strain>
    </source>
</reference>
<accession>A0A640UKW0</accession>
<name>A0A640UKW0_9ACTN</name>
<comment type="caution">
    <text evidence="2">The sequence shown here is derived from an EMBL/GenBank/DDBJ whole genome shotgun (WGS) entry which is preliminary data.</text>
</comment>
<dbReference type="RefSeq" id="WP_159742384.1">
    <property type="nucleotide sequence ID" value="NZ_BLIR01000001.1"/>
</dbReference>
<protein>
    <recommendedName>
        <fullName evidence="1">DUF397 domain-containing protein</fullName>
    </recommendedName>
</protein>